<evidence type="ECO:0000259" key="3">
    <source>
        <dbReference type="PROSITE" id="PS51194"/>
    </source>
</evidence>
<keyword evidence="1" id="KW-0067">ATP-binding</keyword>
<dbReference type="InterPro" id="IPR050742">
    <property type="entry name" value="Helicase_Restrict-Modif_Enz"/>
</dbReference>
<dbReference type="GO" id="GO:0005524">
    <property type="term" value="F:ATP binding"/>
    <property type="evidence" value="ECO:0007669"/>
    <property type="project" value="InterPro"/>
</dbReference>
<dbReference type="Gene3D" id="3.40.50.300">
    <property type="entry name" value="P-loop containing nucleotide triphosphate hydrolases"/>
    <property type="match status" value="2"/>
</dbReference>
<evidence type="ECO:0000256" key="1">
    <source>
        <dbReference type="ARBA" id="ARBA00022806"/>
    </source>
</evidence>
<dbReference type="PROSITE" id="PS51192">
    <property type="entry name" value="HELICASE_ATP_BIND_1"/>
    <property type="match status" value="1"/>
</dbReference>
<protein>
    <submittedName>
        <fullName evidence="4">6337_t:CDS:1</fullName>
    </submittedName>
</protein>
<dbReference type="PANTHER" id="PTHR47396:SF1">
    <property type="entry name" value="ATP-DEPENDENT HELICASE IRC3-RELATED"/>
    <property type="match status" value="1"/>
</dbReference>
<keyword evidence="1" id="KW-0378">Hydrolase</keyword>
<dbReference type="InterPro" id="IPR027417">
    <property type="entry name" value="P-loop_NTPase"/>
</dbReference>
<proteinExistence type="predicted"/>
<dbReference type="AlphaFoldDB" id="A0A9N8ZDP8"/>
<comment type="caution">
    <text evidence="4">The sequence shown here is derived from an EMBL/GenBank/DDBJ whole genome shotgun (WGS) entry which is preliminary data.</text>
</comment>
<keyword evidence="1" id="KW-0547">Nucleotide-binding</keyword>
<dbReference type="InterPro" id="IPR014001">
    <property type="entry name" value="Helicase_ATP-bd"/>
</dbReference>
<dbReference type="GO" id="GO:0032042">
    <property type="term" value="P:mitochondrial DNA metabolic process"/>
    <property type="evidence" value="ECO:0007669"/>
    <property type="project" value="TreeGrafter"/>
</dbReference>
<keyword evidence="1" id="KW-0347">Helicase</keyword>
<dbReference type="GO" id="GO:0016787">
    <property type="term" value="F:hydrolase activity"/>
    <property type="evidence" value="ECO:0007669"/>
    <property type="project" value="InterPro"/>
</dbReference>
<dbReference type="GO" id="GO:0070125">
    <property type="term" value="P:mitochondrial translational elongation"/>
    <property type="evidence" value="ECO:0007669"/>
    <property type="project" value="TreeGrafter"/>
</dbReference>
<feature type="domain" description="Helicase ATP-binding" evidence="2">
    <location>
        <begin position="77"/>
        <end position="243"/>
    </location>
</feature>
<keyword evidence="5" id="KW-1185">Reference proteome</keyword>
<dbReference type="GO" id="GO:0000403">
    <property type="term" value="F:Y-form DNA binding"/>
    <property type="evidence" value="ECO:0007669"/>
    <property type="project" value="TreeGrafter"/>
</dbReference>
<dbReference type="Pfam" id="PF00271">
    <property type="entry name" value="Helicase_C"/>
    <property type="match status" value="1"/>
</dbReference>
<name>A0A9N8ZDP8_9GLOM</name>
<dbReference type="Pfam" id="PF04851">
    <property type="entry name" value="ResIII"/>
    <property type="match status" value="1"/>
</dbReference>
<dbReference type="InterPro" id="IPR001650">
    <property type="entry name" value="Helicase_C-like"/>
</dbReference>
<dbReference type="OrthoDB" id="16911at2759"/>
<dbReference type="CDD" id="cd18799">
    <property type="entry name" value="SF2_C_EcoAI-like"/>
    <property type="match status" value="1"/>
</dbReference>
<dbReference type="EMBL" id="CAJVPI010000133">
    <property type="protein sequence ID" value="CAG8486704.1"/>
    <property type="molecule type" value="Genomic_DNA"/>
</dbReference>
<evidence type="ECO:0000259" key="2">
    <source>
        <dbReference type="PROSITE" id="PS51192"/>
    </source>
</evidence>
<gene>
    <name evidence="4" type="ORF">PBRASI_LOCUS1871</name>
</gene>
<evidence type="ECO:0000313" key="5">
    <source>
        <dbReference type="Proteomes" id="UP000789739"/>
    </source>
</evidence>
<reference evidence="4" key="1">
    <citation type="submission" date="2021-06" db="EMBL/GenBank/DDBJ databases">
        <authorList>
            <person name="Kallberg Y."/>
            <person name="Tangrot J."/>
            <person name="Rosling A."/>
        </authorList>
    </citation>
    <scope>NUCLEOTIDE SEQUENCE</scope>
    <source>
        <strain evidence="4">BR232B</strain>
    </source>
</reference>
<feature type="domain" description="Helicase C-terminal" evidence="3">
    <location>
        <begin position="292"/>
        <end position="455"/>
    </location>
</feature>
<dbReference type="Proteomes" id="UP000789739">
    <property type="component" value="Unassembled WGS sequence"/>
</dbReference>
<dbReference type="GO" id="GO:0005759">
    <property type="term" value="C:mitochondrial matrix"/>
    <property type="evidence" value="ECO:0007669"/>
    <property type="project" value="TreeGrafter"/>
</dbReference>
<evidence type="ECO:0000313" key="4">
    <source>
        <dbReference type="EMBL" id="CAG8486704.1"/>
    </source>
</evidence>
<dbReference type="InterPro" id="IPR006935">
    <property type="entry name" value="Helicase/UvrB_N"/>
</dbReference>
<dbReference type="SMART" id="SM00490">
    <property type="entry name" value="HELICc"/>
    <property type="match status" value="1"/>
</dbReference>
<organism evidence="4 5">
    <name type="scientific">Paraglomus brasilianum</name>
    <dbReference type="NCBI Taxonomy" id="144538"/>
    <lineage>
        <taxon>Eukaryota</taxon>
        <taxon>Fungi</taxon>
        <taxon>Fungi incertae sedis</taxon>
        <taxon>Mucoromycota</taxon>
        <taxon>Glomeromycotina</taxon>
        <taxon>Glomeromycetes</taxon>
        <taxon>Paraglomerales</taxon>
        <taxon>Paraglomeraceae</taxon>
        <taxon>Paraglomus</taxon>
    </lineage>
</organism>
<dbReference type="SUPFAM" id="SSF52540">
    <property type="entry name" value="P-loop containing nucleoside triphosphate hydrolases"/>
    <property type="match status" value="1"/>
</dbReference>
<dbReference type="PANTHER" id="PTHR47396">
    <property type="entry name" value="TYPE I RESTRICTION ENZYME ECOKI R PROTEIN"/>
    <property type="match status" value="1"/>
</dbReference>
<dbReference type="GO" id="GO:0061749">
    <property type="term" value="F:forked DNA-dependent helicase activity"/>
    <property type="evidence" value="ECO:0007669"/>
    <property type="project" value="TreeGrafter"/>
</dbReference>
<accession>A0A9N8ZDP8</accession>
<dbReference type="GO" id="GO:0036121">
    <property type="term" value="F:double-stranded DNA helicase activity"/>
    <property type="evidence" value="ECO:0007669"/>
    <property type="project" value="TreeGrafter"/>
</dbReference>
<dbReference type="SMART" id="SM00487">
    <property type="entry name" value="DEXDc"/>
    <property type="match status" value="1"/>
</dbReference>
<sequence>MLRNNAFLNIRAIIREALLLKGIFPSHSSTVLISVRHYRRKRQTDTSNEPPPPPTTVAPVIQLRPYQQECIQACVDKLLKENVRRQAVSLPVGSGKTVIFSNLIQKIPPPQPDVTKVLVIAHRQELLHQAYRQISSHVADKGLVVEIDQGSKVAKGNGDIIIGSVQTLGRPSTLRLAKYNPDEFKAIIIDEAHHATAASYRRILEYFKADTKDSKVFVWGCSATLCRFDGIALSSVFDEITFHRDFLDMIKEKWLCSFRVTTVKTEHEMPNIKNANNDFDVNSLAQALDTPTRNQLVVQIHASHANDRKSTLVFAVNKAHVNALTEMFREYGVEAHGITSDTRSHIRTEILERFKRREFPVLVNCGIITEGTDIPQIDCVVMSRPTRSPVLFTQMIGRGMRLAPNKEDCLVLDFVDSYRKIPDIQTVSSLFGMDPMTDFNNKTVFEIEKMNEDVIHKTPEANEGRDFPYTQTISECEITTWDNPFEFVGDCSGVGSFLQHTTNAWVNVGPDSYVLNLIDGKSLRIDKGGDGIYRANFRKKFAIDGKHWTKTEPLKLETETLVNAIRGCDTWVQNNFSYMIISRAMSRTALWRREPASESQKKWLRKRADKIKHWKNKTNINSMTRGQASDMISRLIDGLANNWTLKMKEDKVIESHKIKKAKNEFLRKGSLSDLSLPNNNS</sequence>
<dbReference type="PROSITE" id="PS51194">
    <property type="entry name" value="HELICASE_CTER"/>
    <property type="match status" value="1"/>
</dbReference>